<accession>A0A2P4UCL0</accession>
<dbReference type="InterPro" id="IPR009003">
    <property type="entry name" value="Peptidase_S1_PA"/>
</dbReference>
<dbReference type="InterPro" id="IPR018114">
    <property type="entry name" value="TRYPSIN_HIS"/>
</dbReference>
<organism evidence="4 5">
    <name type="scientific">Actinomadura rubteroloni</name>
    <dbReference type="NCBI Taxonomy" id="1926885"/>
    <lineage>
        <taxon>Bacteria</taxon>
        <taxon>Bacillati</taxon>
        <taxon>Actinomycetota</taxon>
        <taxon>Actinomycetes</taxon>
        <taxon>Streptosporangiales</taxon>
        <taxon>Thermomonosporaceae</taxon>
        <taxon>Actinomadura</taxon>
    </lineage>
</organism>
<evidence type="ECO:0000313" key="5">
    <source>
        <dbReference type="Proteomes" id="UP000242367"/>
    </source>
</evidence>
<evidence type="ECO:0000256" key="2">
    <source>
        <dbReference type="SAM" id="MobiDB-lite"/>
    </source>
</evidence>
<dbReference type="GO" id="GO:0004252">
    <property type="term" value="F:serine-type endopeptidase activity"/>
    <property type="evidence" value="ECO:0007669"/>
    <property type="project" value="InterPro"/>
</dbReference>
<evidence type="ECO:0000313" key="4">
    <source>
        <dbReference type="EMBL" id="POM22767.1"/>
    </source>
</evidence>
<name>A0A2P4UCL0_9ACTN</name>
<dbReference type="PROSITE" id="PS00134">
    <property type="entry name" value="TRYPSIN_HIS"/>
    <property type="match status" value="1"/>
</dbReference>
<sequence length="338" mass="34590" precursor="true">MRSPLRLIMASATAAVLAAATASAANAAPAVPAAPAKTAATSASTARLSDGGAVNSATAAAKVSKYWTAARMKAARPMPAPKARGGKVSAQAAPTGKAGSSPSAKAIASAANKMAGGNLKLAAAITESAVVGKVYFHKPSGGDWMCSGSALNSPSKQLVITAGHCVHEGAGGNWVTNWTFVPRYRSGSRPFGTFAAKQFRTFNSWISSSDLQRDVGMVTTWPLNGNKLVNVVGGNGLNWNWPKNVAVTILGYPVNANNGEIQQWCQGTTYDGGNYTIALGCNFNGGSSGGPWIMSFNNTTGLGQTDGVMSTIDGNGVNRASYFDDAVKAMFDAQGSVT</sequence>
<comment type="caution">
    <text evidence="4">The sequence shown here is derived from an EMBL/GenBank/DDBJ whole genome shotgun (WGS) entry which is preliminary data.</text>
</comment>
<protein>
    <recommendedName>
        <fullName evidence="6">Trypsin-like serine protease</fullName>
    </recommendedName>
</protein>
<evidence type="ECO:0000256" key="3">
    <source>
        <dbReference type="SAM" id="SignalP"/>
    </source>
</evidence>
<dbReference type="EMBL" id="MTBP01000004">
    <property type="protein sequence ID" value="POM22767.1"/>
    <property type="molecule type" value="Genomic_DNA"/>
</dbReference>
<dbReference type="RefSeq" id="WP_103565458.1">
    <property type="nucleotide sequence ID" value="NZ_MTBP01000004.1"/>
</dbReference>
<feature type="region of interest" description="Disordered" evidence="2">
    <location>
        <begin position="77"/>
        <end position="101"/>
    </location>
</feature>
<dbReference type="GO" id="GO:0006508">
    <property type="term" value="P:proteolysis"/>
    <property type="evidence" value="ECO:0007669"/>
    <property type="project" value="InterPro"/>
</dbReference>
<feature type="chain" id="PRO_5015166727" description="Trypsin-like serine protease" evidence="3">
    <location>
        <begin position="28"/>
        <end position="338"/>
    </location>
</feature>
<evidence type="ECO:0008006" key="6">
    <source>
        <dbReference type="Google" id="ProtNLM"/>
    </source>
</evidence>
<dbReference type="Proteomes" id="UP000242367">
    <property type="component" value="Unassembled WGS sequence"/>
</dbReference>
<dbReference type="SUPFAM" id="SSF50494">
    <property type="entry name" value="Trypsin-like serine proteases"/>
    <property type="match status" value="1"/>
</dbReference>
<dbReference type="PANTHER" id="PTHR15462:SF19">
    <property type="entry name" value="PEPTIDASE S1 DOMAIN-CONTAINING PROTEIN"/>
    <property type="match status" value="1"/>
</dbReference>
<dbReference type="PANTHER" id="PTHR15462">
    <property type="entry name" value="SERINE PROTEASE"/>
    <property type="match status" value="1"/>
</dbReference>
<dbReference type="Gene3D" id="2.40.10.10">
    <property type="entry name" value="Trypsin-like serine proteases"/>
    <property type="match status" value="2"/>
</dbReference>
<proteinExistence type="predicted"/>
<gene>
    <name evidence="4" type="ORF">BTM25_49710</name>
</gene>
<keyword evidence="5" id="KW-1185">Reference proteome</keyword>
<dbReference type="InterPro" id="IPR050966">
    <property type="entry name" value="Glutamyl_endopeptidase"/>
</dbReference>
<evidence type="ECO:0000256" key="1">
    <source>
        <dbReference type="ARBA" id="ARBA00022729"/>
    </source>
</evidence>
<feature type="signal peptide" evidence="3">
    <location>
        <begin position="1"/>
        <end position="27"/>
    </location>
</feature>
<dbReference type="InterPro" id="IPR043504">
    <property type="entry name" value="Peptidase_S1_PA_chymotrypsin"/>
</dbReference>
<reference evidence="4 5" key="1">
    <citation type="journal article" date="2017" name="Chemistry">
        <title>Isolation, Biosynthesis and Chemical Modifications of Rubterolones A-F: Rare Tropolone Alkaloids from Actinomadura sp. 5-2.</title>
        <authorList>
            <person name="Guo H."/>
            <person name="Benndorf R."/>
            <person name="Leichnitz D."/>
            <person name="Klassen J.L."/>
            <person name="Vollmers J."/>
            <person name="Gorls H."/>
            <person name="Steinacker M."/>
            <person name="Weigel C."/>
            <person name="Dahse H.M."/>
            <person name="Kaster A.K."/>
            <person name="de Beer Z.W."/>
            <person name="Poulsen M."/>
            <person name="Beemelmanns C."/>
        </authorList>
    </citation>
    <scope>NUCLEOTIDE SEQUENCE [LARGE SCALE GENOMIC DNA]</scope>
    <source>
        <strain evidence="4 5">5-2</strain>
    </source>
</reference>
<dbReference type="AlphaFoldDB" id="A0A2P4UCL0"/>
<keyword evidence="1 3" id="KW-0732">Signal</keyword>